<comment type="caution">
    <text evidence="1">The sequence shown here is derived from an EMBL/GenBank/DDBJ whole genome shotgun (WGS) entry which is preliminary data.</text>
</comment>
<sequence length="134" mass="15011">MAHGKVQWSSSLPTILLGFRATWKGDLEATTAEMAYGAPIRLPGEFLSPTTDSPDPSSFVGKLKEVMQRLLPLKTPYHGQHSVFVSKDRAPAAMCFSGRTHSVRGFRLLMEVRFMCFTETKKFSRSTKIEKNSQ</sequence>
<gene>
    <name evidence="1" type="ORF">AVEN_252268_1</name>
</gene>
<dbReference type="AlphaFoldDB" id="A0A4Y2RFA5"/>
<dbReference type="OrthoDB" id="422540at2759"/>
<keyword evidence="2" id="KW-1185">Reference proteome</keyword>
<proteinExistence type="predicted"/>
<protein>
    <submittedName>
        <fullName evidence="1">Uncharacterized protein</fullName>
    </submittedName>
</protein>
<accession>A0A4Y2RFA5</accession>
<name>A0A4Y2RFA5_ARAVE</name>
<dbReference type="PANTHER" id="PTHR38681:SF1">
    <property type="entry name" value="RETROVIRUS-RELATED POL POLYPROTEIN FROM TRANSPOSON 412-LIKE PROTEIN"/>
    <property type="match status" value="1"/>
</dbReference>
<dbReference type="EMBL" id="BGPR01016882">
    <property type="protein sequence ID" value="GBN74424.1"/>
    <property type="molecule type" value="Genomic_DNA"/>
</dbReference>
<evidence type="ECO:0000313" key="1">
    <source>
        <dbReference type="EMBL" id="GBN74424.1"/>
    </source>
</evidence>
<organism evidence="1 2">
    <name type="scientific">Araneus ventricosus</name>
    <name type="common">Orbweaver spider</name>
    <name type="synonym">Epeira ventricosa</name>
    <dbReference type="NCBI Taxonomy" id="182803"/>
    <lineage>
        <taxon>Eukaryota</taxon>
        <taxon>Metazoa</taxon>
        <taxon>Ecdysozoa</taxon>
        <taxon>Arthropoda</taxon>
        <taxon>Chelicerata</taxon>
        <taxon>Arachnida</taxon>
        <taxon>Araneae</taxon>
        <taxon>Araneomorphae</taxon>
        <taxon>Entelegynae</taxon>
        <taxon>Araneoidea</taxon>
        <taxon>Araneidae</taxon>
        <taxon>Araneus</taxon>
    </lineage>
</organism>
<reference evidence="1 2" key="1">
    <citation type="journal article" date="2019" name="Sci. Rep.">
        <title>Orb-weaving spider Araneus ventricosus genome elucidates the spidroin gene catalogue.</title>
        <authorList>
            <person name="Kono N."/>
            <person name="Nakamura H."/>
            <person name="Ohtoshi R."/>
            <person name="Moran D.A.P."/>
            <person name="Shinohara A."/>
            <person name="Yoshida Y."/>
            <person name="Fujiwara M."/>
            <person name="Mori M."/>
            <person name="Tomita M."/>
            <person name="Arakawa K."/>
        </authorList>
    </citation>
    <scope>NUCLEOTIDE SEQUENCE [LARGE SCALE GENOMIC DNA]</scope>
</reference>
<dbReference type="PANTHER" id="PTHR38681">
    <property type="entry name" value="RETROVIRUS-RELATED POL POLYPROTEIN FROM TRANSPOSON 412-LIKE PROTEIN-RELATED"/>
    <property type="match status" value="1"/>
</dbReference>
<evidence type="ECO:0000313" key="2">
    <source>
        <dbReference type="Proteomes" id="UP000499080"/>
    </source>
</evidence>
<dbReference type="Proteomes" id="UP000499080">
    <property type="component" value="Unassembled WGS sequence"/>
</dbReference>